<evidence type="ECO:0000256" key="4">
    <source>
        <dbReference type="ARBA" id="ARBA00023235"/>
    </source>
</evidence>
<name>A0A4Y3JC81_ACIPI</name>
<gene>
    <name evidence="9" type="primary">fkpA</name>
    <name evidence="9" type="ORF">PA3_29430</name>
</gene>
<dbReference type="SUPFAM" id="SSF54534">
    <property type="entry name" value="FKBP-like"/>
    <property type="match status" value="1"/>
</dbReference>
<dbReference type="PANTHER" id="PTHR43811:SF57">
    <property type="entry name" value="FKBP-TYPE PEPTIDYL-PROLYL CIS-TRANS ISOMERASE FKPA-RELATED"/>
    <property type="match status" value="1"/>
</dbReference>
<protein>
    <recommendedName>
        <fullName evidence="6">Peptidyl-prolyl cis-trans isomerase</fullName>
        <ecNumber evidence="6">5.2.1.8</ecNumber>
    </recommendedName>
</protein>
<dbReference type="GO" id="GO:0006457">
    <property type="term" value="P:protein folding"/>
    <property type="evidence" value="ECO:0007669"/>
    <property type="project" value="InterPro"/>
</dbReference>
<dbReference type="InterPro" id="IPR046357">
    <property type="entry name" value="PPIase_dom_sf"/>
</dbReference>
<evidence type="ECO:0000259" key="8">
    <source>
        <dbReference type="PROSITE" id="PS50059"/>
    </source>
</evidence>
<dbReference type="Pfam" id="PF00254">
    <property type="entry name" value="FKBP_C"/>
    <property type="match status" value="1"/>
</dbReference>
<evidence type="ECO:0000313" key="10">
    <source>
        <dbReference type="Proteomes" id="UP000317717"/>
    </source>
</evidence>
<dbReference type="Gene3D" id="1.10.287.460">
    <property type="entry name" value="Peptidyl-prolyl cis-trans isomerase, FKBP-type, N-terminal domain"/>
    <property type="match status" value="1"/>
</dbReference>
<organism evidence="9 10">
    <name type="scientific">Acinetobacter pittii</name>
    <name type="common">Acinetobacter genomosp. 3</name>
    <dbReference type="NCBI Taxonomy" id="48296"/>
    <lineage>
        <taxon>Bacteria</taxon>
        <taxon>Pseudomonadati</taxon>
        <taxon>Pseudomonadota</taxon>
        <taxon>Gammaproteobacteria</taxon>
        <taxon>Moraxellales</taxon>
        <taxon>Moraxellaceae</taxon>
        <taxon>Acinetobacter</taxon>
        <taxon>Acinetobacter calcoaceticus/baumannii complex</taxon>
    </lineage>
</organism>
<evidence type="ECO:0000256" key="6">
    <source>
        <dbReference type="RuleBase" id="RU003915"/>
    </source>
</evidence>
<dbReference type="InterPro" id="IPR000774">
    <property type="entry name" value="PPIase_FKBP_N"/>
</dbReference>
<dbReference type="PANTHER" id="PTHR43811">
    <property type="entry name" value="FKBP-TYPE PEPTIDYL-PROLYL CIS-TRANS ISOMERASE FKPA"/>
    <property type="match status" value="1"/>
</dbReference>
<evidence type="ECO:0000256" key="1">
    <source>
        <dbReference type="ARBA" id="ARBA00000971"/>
    </source>
</evidence>
<proteinExistence type="inferred from homology"/>
<evidence type="ECO:0000256" key="7">
    <source>
        <dbReference type="SAM" id="MobiDB-lite"/>
    </source>
</evidence>
<dbReference type="EMBL" id="BJLJ01000012">
    <property type="protein sequence ID" value="GEA68785.1"/>
    <property type="molecule type" value="Genomic_DNA"/>
</dbReference>
<dbReference type="PROSITE" id="PS50059">
    <property type="entry name" value="FKBP_PPIASE"/>
    <property type="match status" value="1"/>
</dbReference>
<dbReference type="FunFam" id="3.10.50.40:FF:000006">
    <property type="entry name" value="Peptidyl-prolyl cis-trans isomerase"/>
    <property type="match status" value="1"/>
</dbReference>
<keyword evidence="3 5" id="KW-0697">Rotamase</keyword>
<dbReference type="InterPro" id="IPR001179">
    <property type="entry name" value="PPIase_FKBP_dom"/>
</dbReference>
<evidence type="ECO:0000256" key="2">
    <source>
        <dbReference type="ARBA" id="ARBA00006577"/>
    </source>
</evidence>
<dbReference type="AlphaFoldDB" id="A0A4Y3JC81"/>
<comment type="caution">
    <text evidence="9">The sequence shown here is derived from an EMBL/GenBank/DDBJ whole genome shotgun (WGS) entry which is preliminary data.</text>
</comment>
<keyword evidence="4 5" id="KW-0413">Isomerase</keyword>
<evidence type="ECO:0000313" key="9">
    <source>
        <dbReference type="EMBL" id="GEA68785.1"/>
    </source>
</evidence>
<dbReference type="GO" id="GO:0003755">
    <property type="term" value="F:peptidyl-prolyl cis-trans isomerase activity"/>
    <property type="evidence" value="ECO:0007669"/>
    <property type="project" value="UniProtKB-UniRule"/>
</dbReference>
<dbReference type="Proteomes" id="UP000317717">
    <property type="component" value="Unassembled WGS sequence"/>
</dbReference>
<reference evidence="9 10" key="1">
    <citation type="submission" date="2019-06" db="EMBL/GenBank/DDBJ databases">
        <title>Whole genome shotgun sequence of Acinetobacter pittii NBRC 110514.</title>
        <authorList>
            <person name="Hosoyama A."/>
            <person name="Uohara A."/>
            <person name="Ohji S."/>
            <person name="Ichikawa N."/>
        </authorList>
    </citation>
    <scope>NUCLEOTIDE SEQUENCE [LARGE SCALE GENOMIC DNA]</scope>
    <source>
        <strain evidence="9 10">NBRC 110514</strain>
    </source>
</reference>
<evidence type="ECO:0000256" key="3">
    <source>
        <dbReference type="ARBA" id="ARBA00023110"/>
    </source>
</evidence>
<feature type="domain" description="PPIase FKBP-type" evidence="8">
    <location>
        <begin position="175"/>
        <end position="260"/>
    </location>
</feature>
<comment type="catalytic activity">
    <reaction evidence="1 5 6">
        <text>[protein]-peptidylproline (omega=180) = [protein]-peptidylproline (omega=0)</text>
        <dbReference type="Rhea" id="RHEA:16237"/>
        <dbReference type="Rhea" id="RHEA-COMP:10747"/>
        <dbReference type="Rhea" id="RHEA-COMP:10748"/>
        <dbReference type="ChEBI" id="CHEBI:83833"/>
        <dbReference type="ChEBI" id="CHEBI:83834"/>
        <dbReference type="EC" id="5.2.1.8"/>
    </reaction>
</comment>
<dbReference type="Pfam" id="PF01346">
    <property type="entry name" value="FKBP_N"/>
    <property type="match status" value="1"/>
</dbReference>
<dbReference type="Gene3D" id="3.10.50.40">
    <property type="match status" value="1"/>
</dbReference>
<feature type="compositionally biased region" description="Basic and acidic residues" evidence="7">
    <location>
        <begin position="118"/>
        <end position="128"/>
    </location>
</feature>
<feature type="region of interest" description="Disordered" evidence="7">
    <location>
        <begin position="118"/>
        <end position="137"/>
    </location>
</feature>
<dbReference type="EC" id="5.2.1.8" evidence="6"/>
<evidence type="ECO:0000256" key="5">
    <source>
        <dbReference type="PROSITE-ProRule" id="PRU00277"/>
    </source>
</evidence>
<comment type="similarity">
    <text evidence="2 6">Belongs to the FKBP-type PPIase family.</text>
</comment>
<dbReference type="InterPro" id="IPR036944">
    <property type="entry name" value="PPIase_FKBP_N_sf"/>
</dbReference>
<accession>A0A4Y3JC81</accession>
<sequence length="260" mass="28231">MLRSKAAFLDSNDYFLEPFMSKALPIAVAVVLGGAALVPVYYASQHPTTEVGSKANKNASPIEKISYVLGYEVAQQTPPELDTKSFVKGIHDARNKQPSAYTQEELKAAVAAYEKELQQKMQQQDKPEQAAGAASESADVQFLAENKTKAGVKTTASGLQYIITKEGTGKQPTAQSMVKVHYEGRLINGQVFDSSYKRGEPVEFPLNQVIPGWTEGLQLMKEGGKATFFIPSNLAYGPQELPGIPANSTLIFDVELISVK</sequence>